<proteinExistence type="predicted"/>
<dbReference type="EMBL" id="BLXT01004527">
    <property type="protein sequence ID" value="GFO14176.1"/>
    <property type="molecule type" value="Genomic_DNA"/>
</dbReference>
<accession>A0AAV4B5T9</accession>
<keyword evidence="2" id="KW-1185">Reference proteome</keyword>
<organism evidence="1 2">
    <name type="scientific">Plakobranchus ocellatus</name>
    <dbReference type="NCBI Taxonomy" id="259542"/>
    <lineage>
        <taxon>Eukaryota</taxon>
        <taxon>Metazoa</taxon>
        <taxon>Spiralia</taxon>
        <taxon>Lophotrochozoa</taxon>
        <taxon>Mollusca</taxon>
        <taxon>Gastropoda</taxon>
        <taxon>Heterobranchia</taxon>
        <taxon>Euthyneura</taxon>
        <taxon>Panpulmonata</taxon>
        <taxon>Sacoglossa</taxon>
        <taxon>Placobranchoidea</taxon>
        <taxon>Plakobranchidae</taxon>
        <taxon>Plakobranchus</taxon>
    </lineage>
</organism>
<protein>
    <submittedName>
        <fullName evidence="1">Uncharacterized protein</fullName>
    </submittedName>
</protein>
<sequence length="133" mass="14548">MICVLPSSVLREGLPVKSEGPFYGGFDGISYTFLTIPRHPCMLTVRCYQWSIIGLFSASTYLSWAVGLCPVDAVYKVAGSLMANCLSMPCIARIIRTLLLVPRRLDQACVRVGVLEVRLQAHFACVPAGIRAL</sequence>
<gene>
    <name evidence="1" type="ORF">PoB_004068100</name>
</gene>
<dbReference type="AlphaFoldDB" id="A0AAV4B5T9"/>
<evidence type="ECO:0000313" key="2">
    <source>
        <dbReference type="Proteomes" id="UP000735302"/>
    </source>
</evidence>
<name>A0AAV4B5T9_9GAST</name>
<dbReference type="Proteomes" id="UP000735302">
    <property type="component" value="Unassembled WGS sequence"/>
</dbReference>
<comment type="caution">
    <text evidence="1">The sequence shown here is derived from an EMBL/GenBank/DDBJ whole genome shotgun (WGS) entry which is preliminary data.</text>
</comment>
<reference evidence="1 2" key="1">
    <citation type="journal article" date="2021" name="Elife">
        <title>Chloroplast acquisition without the gene transfer in kleptoplastic sea slugs, Plakobranchus ocellatus.</title>
        <authorList>
            <person name="Maeda T."/>
            <person name="Takahashi S."/>
            <person name="Yoshida T."/>
            <person name="Shimamura S."/>
            <person name="Takaki Y."/>
            <person name="Nagai Y."/>
            <person name="Toyoda A."/>
            <person name="Suzuki Y."/>
            <person name="Arimoto A."/>
            <person name="Ishii H."/>
            <person name="Satoh N."/>
            <person name="Nishiyama T."/>
            <person name="Hasebe M."/>
            <person name="Maruyama T."/>
            <person name="Minagawa J."/>
            <person name="Obokata J."/>
            <person name="Shigenobu S."/>
        </authorList>
    </citation>
    <scope>NUCLEOTIDE SEQUENCE [LARGE SCALE GENOMIC DNA]</scope>
</reference>
<evidence type="ECO:0000313" key="1">
    <source>
        <dbReference type="EMBL" id="GFO14176.1"/>
    </source>
</evidence>